<dbReference type="AlphaFoldDB" id="A0A167T880"/>
<evidence type="ECO:0000256" key="1">
    <source>
        <dbReference type="SAM" id="MobiDB-lite"/>
    </source>
</evidence>
<organism evidence="2 3">
    <name type="scientific">Athelia psychrophila</name>
    <dbReference type="NCBI Taxonomy" id="1759441"/>
    <lineage>
        <taxon>Eukaryota</taxon>
        <taxon>Fungi</taxon>
        <taxon>Dikarya</taxon>
        <taxon>Basidiomycota</taxon>
        <taxon>Agaricomycotina</taxon>
        <taxon>Agaricomycetes</taxon>
        <taxon>Agaricomycetidae</taxon>
        <taxon>Atheliales</taxon>
        <taxon>Atheliaceae</taxon>
        <taxon>Athelia</taxon>
    </lineage>
</organism>
<gene>
    <name evidence="2" type="ORF">FIBSPDRAFT_969732</name>
</gene>
<sequence length="117" mass="12685">MFLPTHSKLLRRTLPPSTWFGYLSRSTGHDVAALFVSFDTVNTPSAETIDTKAPSQPPHPTELPLTVKEPAPDPQRSLPQLIPSKFQCPATIGQTLVLNFIAAQVHSASPFSANPPD</sequence>
<keyword evidence="3" id="KW-1185">Reference proteome</keyword>
<evidence type="ECO:0000313" key="3">
    <source>
        <dbReference type="Proteomes" id="UP000076532"/>
    </source>
</evidence>
<feature type="region of interest" description="Disordered" evidence="1">
    <location>
        <begin position="46"/>
        <end position="80"/>
    </location>
</feature>
<reference evidence="2 3" key="1">
    <citation type="journal article" date="2016" name="Mol. Biol. Evol.">
        <title>Comparative Genomics of Early-Diverging Mushroom-Forming Fungi Provides Insights into the Origins of Lignocellulose Decay Capabilities.</title>
        <authorList>
            <person name="Nagy L.G."/>
            <person name="Riley R."/>
            <person name="Tritt A."/>
            <person name="Adam C."/>
            <person name="Daum C."/>
            <person name="Floudas D."/>
            <person name="Sun H."/>
            <person name="Yadav J.S."/>
            <person name="Pangilinan J."/>
            <person name="Larsson K.H."/>
            <person name="Matsuura K."/>
            <person name="Barry K."/>
            <person name="Labutti K."/>
            <person name="Kuo R."/>
            <person name="Ohm R.A."/>
            <person name="Bhattacharya S.S."/>
            <person name="Shirouzu T."/>
            <person name="Yoshinaga Y."/>
            <person name="Martin F.M."/>
            <person name="Grigoriev I.V."/>
            <person name="Hibbett D.S."/>
        </authorList>
    </citation>
    <scope>NUCLEOTIDE SEQUENCE [LARGE SCALE GENOMIC DNA]</scope>
    <source>
        <strain evidence="2 3">CBS 109695</strain>
    </source>
</reference>
<name>A0A167T880_9AGAM</name>
<dbReference type="Proteomes" id="UP000076532">
    <property type="component" value="Unassembled WGS sequence"/>
</dbReference>
<accession>A0A167T880</accession>
<protein>
    <submittedName>
        <fullName evidence="2">Uncharacterized protein</fullName>
    </submittedName>
</protein>
<proteinExistence type="predicted"/>
<dbReference type="EMBL" id="KV418381">
    <property type="protein sequence ID" value="KZP02665.1"/>
    <property type="molecule type" value="Genomic_DNA"/>
</dbReference>
<evidence type="ECO:0000313" key="2">
    <source>
        <dbReference type="EMBL" id="KZP02665.1"/>
    </source>
</evidence>